<proteinExistence type="predicted"/>
<reference evidence="2 3" key="1">
    <citation type="submission" date="2017-05" db="EMBL/GenBank/DDBJ databases">
        <title>Vagococcus spp. assemblies.</title>
        <authorList>
            <person name="Gulvik C.A."/>
        </authorList>
    </citation>
    <scope>NUCLEOTIDE SEQUENCE [LARGE SCALE GENOMIC DNA]</scope>
    <source>
        <strain evidence="2 3">NCFB 2777</strain>
    </source>
</reference>
<keyword evidence="3" id="KW-1185">Reference proteome</keyword>
<dbReference type="InterPro" id="IPR016181">
    <property type="entry name" value="Acyl_CoA_acyltransferase"/>
</dbReference>
<protein>
    <submittedName>
        <fullName evidence="2">GNAT family N-acetyltransferase</fullName>
    </submittedName>
</protein>
<dbReference type="CDD" id="cd04301">
    <property type="entry name" value="NAT_SF"/>
    <property type="match status" value="1"/>
</dbReference>
<dbReference type="EMBL" id="NGJU01000033">
    <property type="protein sequence ID" value="RST91203.1"/>
    <property type="molecule type" value="Genomic_DNA"/>
</dbReference>
<dbReference type="SUPFAM" id="SSF55729">
    <property type="entry name" value="Acyl-CoA N-acyltransferases (Nat)"/>
    <property type="match status" value="1"/>
</dbReference>
<dbReference type="OrthoDB" id="9782266at2"/>
<evidence type="ECO:0000259" key="1">
    <source>
        <dbReference type="PROSITE" id="PS51186"/>
    </source>
</evidence>
<evidence type="ECO:0000313" key="2">
    <source>
        <dbReference type="EMBL" id="RST91203.1"/>
    </source>
</evidence>
<name>A0A429ZC06_9ENTE</name>
<dbReference type="Gene3D" id="3.40.630.30">
    <property type="match status" value="1"/>
</dbReference>
<dbReference type="GeneID" id="98569598"/>
<gene>
    <name evidence="2" type="ORF">CBF35_14720</name>
</gene>
<dbReference type="AlphaFoldDB" id="A0A429ZC06"/>
<feature type="domain" description="N-acetyltransferase" evidence="1">
    <location>
        <begin position="30"/>
        <end position="170"/>
    </location>
</feature>
<dbReference type="InterPro" id="IPR000182">
    <property type="entry name" value="GNAT_dom"/>
</dbReference>
<dbReference type="GO" id="GO:0016747">
    <property type="term" value="F:acyltransferase activity, transferring groups other than amino-acyl groups"/>
    <property type="evidence" value="ECO:0007669"/>
    <property type="project" value="InterPro"/>
</dbReference>
<dbReference type="PROSITE" id="PS51186">
    <property type="entry name" value="GNAT"/>
    <property type="match status" value="1"/>
</dbReference>
<dbReference type="RefSeq" id="WP_126782500.1">
    <property type="nucleotide sequence ID" value="NZ_NGJU01000033.1"/>
</dbReference>
<organism evidence="2 3">
    <name type="scientific">Vagococcus salmoninarum</name>
    <dbReference type="NCBI Taxonomy" id="2739"/>
    <lineage>
        <taxon>Bacteria</taxon>
        <taxon>Bacillati</taxon>
        <taxon>Bacillota</taxon>
        <taxon>Bacilli</taxon>
        <taxon>Lactobacillales</taxon>
        <taxon>Enterococcaceae</taxon>
        <taxon>Vagococcus</taxon>
    </lineage>
</organism>
<comment type="caution">
    <text evidence="2">The sequence shown here is derived from an EMBL/GenBank/DDBJ whole genome shotgun (WGS) entry which is preliminary data.</text>
</comment>
<evidence type="ECO:0000313" key="3">
    <source>
        <dbReference type="Proteomes" id="UP000287239"/>
    </source>
</evidence>
<sequence length="170" mass="20311">MTKEFFFFKMTTSNEIAAFWQKKREYEKNDVFPKLVESGEELTEIIEWFQSKKYYELIMKLHRNDLKDGAGLQFTFIYQENDYIGFLMYKVYSLEDGKCFILDFCVEPEHRNQKNGTKIISSFEKAVKRKEDATYLALNVSNGNNQRFWTRQGFFATEIDENGEVLYVKK</sequence>
<accession>A0A429ZC06</accession>
<dbReference type="Pfam" id="PF00583">
    <property type="entry name" value="Acetyltransf_1"/>
    <property type="match status" value="1"/>
</dbReference>
<keyword evidence="2" id="KW-0808">Transferase</keyword>
<dbReference type="Proteomes" id="UP000287239">
    <property type="component" value="Unassembled WGS sequence"/>
</dbReference>